<dbReference type="Pfam" id="PF00147">
    <property type="entry name" value="Fibrinogen_C"/>
    <property type="match status" value="1"/>
</dbReference>
<comment type="caution">
    <text evidence="2">The sequence shown here is derived from an EMBL/GenBank/DDBJ whole genome shotgun (WGS) entry which is preliminary data.</text>
</comment>
<organism evidence="2 3">
    <name type="scientific">Porites lobata</name>
    <dbReference type="NCBI Taxonomy" id="104759"/>
    <lineage>
        <taxon>Eukaryota</taxon>
        <taxon>Metazoa</taxon>
        <taxon>Cnidaria</taxon>
        <taxon>Anthozoa</taxon>
        <taxon>Hexacorallia</taxon>
        <taxon>Scleractinia</taxon>
        <taxon>Fungiina</taxon>
        <taxon>Poritidae</taxon>
        <taxon>Porites</taxon>
    </lineage>
</organism>
<gene>
    <name evidence="2" type="ORF">PLOB_00045701</name>
</gene>
<dbReference type="InterPro" id="IPR002181">
    <property type="entry name" value="Fibrinogen_a/b/g_C_dom"/>
</dbReference>
<sequence>MSKLKTMLMQNFGGTTKSINNGILKNGLYMRCTVNCVTSELYFFILGTARDALTPHRGMLFTTKDGDNDKLSGANCAMIYKGAWWYYYCDRSDLNGLYRPSKGNIRG</sequence>
<protein>
    <recommendedName>
        <fullName evidence="1">Fibrinogen C-terminal domain-containing protein</fullName>
    </recommendedName>
</protein>
<dbReference type="InterPro" id="IPR020837">
    <property type="entry name" value="Fibrinogen_CS"/>
</dbReference>
<feature type="domain" description="Fibrinogen C-terminal" evidence="1">
    <location>
        <begin position="47"/>
        <end position="107"/>
    </location>
</feature>
<feature type="non-terminal residue" evidence="2">
    <location>
        <position position="107"/>
    </location>
</feature>
<dbReference type="SUPFAM" id="SSF56496">
    <property type="entry name" value="Fibrinogen C-terminal domain-like"/>
    <property type="match status" value="1"/>
</dbReference>
<dbReference type="EMBL" id="CALNXK010000008">
    <property type="protein sequence ID" value="CAH3040468.1"/>
    <property type="molecule type" value="Genomic_DNA"/>
</dbReference>
<accession>A0ABN8N0J1</accession>
<dbReference type="PROSITE" id="PS00514">
    <property type="entry name" value="FIBRINOGEN_C_1"/>
    <property type="match status" value="1"/>
</dbReference>
<dbReference type="PROSITE" id="PS51406">
    <property type="entry name" value="FIBRINOGEN_C_2"/>
    <property type="match status" value="1"/>
</dbReference>
<evidence type="ECO:0000259" key="1">
    <source>
        <dbReference type="PROSITE" id="PS51406"/>
    </source>
</evidence>
<name>A0ABN8N0J1_9CNID</name>
<dbReference type="Gene3D" id="4.10.530.10">
    <property type="entry name" value="Gamma-fibrinogen Carboxyl Terminal Fragment, domain 2"/>
    <property type="match status" value="1"/>
</dbReference>
<dbReference type="SMART" id="SM00186">
    <property type="entry name" value="FBG"/>
    <property type="match status" value="1"/>
</dbReference>
<dbReference type="InterPro" id="IPR036056">
    <property type="entry name" value="Fibrinogen-like_C"/>
</dbReference>
<dbReference type="PANTHER" id="PTHR19143:SF327">
    <property type="entry name" value="FI21813P1-RELATED"/>
    <property type="match status" value="1"/>
</dbReference>
<dbReference type="PANTHER" id="PTHR19143">
    <property type="entry name" value="FIBRINOGEN/TENASCIN/ANGIOPOEITIN"/>
    <property type="match status" value="1"/>
</dbReference>
<dbReference type="InterPro" id="IPR050373">
    <property type="entry name" value="Fibrinogen_C-term_domain"/>
</dbReference>
<proteinExistence type="predicted"/>
<dbReference type="Proteomes" id="UP001159405">
    <property type="component" value="Unassembled WGS sequence"/>
</dbReference>
<reference evidence="2 3" key="1">
    <citation type="submission" date="2022-05" db="EMBL/GenBank/DDBJ databases">
        <authorList>
            <consortium name="Genoscope - CEA"/>
            <person name="William W."/>
        </authorList>
    </citation>
    <scope>NUCLEOTIDE SEQUENCE [LARGE SCALE GENOMIC DNA]</scope>
</reference>
<keyword evidence="3" id="KW-1185">Reference proteome</keyword>
<evidence type="ECO:0000313" key="2">
    <source>
        <dbReference type="EMBL" id="CAH3040468.1"/>
    </source>
</evidence>
<evidence type="ECO:0000313" key="3">
    <source>
        <dbReference type="Proteomes" id="UP001159405"/>
    </source>
</evidence>